<dbReference type="SUPFAM" id="SSF53335">
    <property type="entry name" value="S-adenosyl-L-methionine-dependent methyltransferases"/>
    <property type="match status" value="1"/>
</dbReference>
<feature type="active site" evidence="6">
    <location>
        <position position="85"/>
    </location>
</feature>
<dbReference type="CDD" id="cd00315">
    <property type="entry name" value="Cyt_C5_DNA_methylase"/>
    <property type="match status" value="1"/>
</dbReference>
<evidence type="ECO:0000256" key="8">
    <source>
        <dbReference type="RuleBase" id="RU000417"/>
    </source>
</evidence>
<evidence type="ECO:0000256" key="4">
    <source>
        <dbReference type="ARBA" id="ARBA00022747"/>
    </source>
</evidence>
<dbReference type="PROSITE" id="PS00095">
    <property type="entry name" value="C5_MTASE_2"/>
    <property type="match status" value="1"/>
</dbReference>
<dbReference type="Gene3D" id="3.40.50.150">
    <property type="entry name" value="Vaccinia Virus protein VP39"/>
    <property type="match status" value="1"/>
</dbReference>
<keyword evidence="10" id="KW-1185">Reference proteome</keyword>
<name>A0A3D8J1G3_9HELI</name>
<dbReference type="OrthoDB" id="9813719at2"/>
<dbReference type="GO" id="GO:0003886">
    <property type="term" value="F:DNA (cytosine-5-)-methyltransferase activity"/>
    <property type="evidence" value="ECO:0007669"/>
    <property type="project" value="UniProtKB-EC"/>
</dbReference>
<evidence type="ECO:0000256" key="1">
    <source>
        <dbReference type="ARBA" id="ARBA00022603"/>
    </source>
</evidence>
<dbReference type="EC" id="2.1.1.37" evidence="8"/>
<dbReference type="Gene3D" id="3.90.120.10">
    <property type="entry name" value="DNA Methylase, subunit A, domain 2"/>
    <property type="match status" value="1"/>
</dbReference>
<keyword evidence="1 6" id="KW-0489">Methyltransferase</keyword>
<keyword evidence="4" id="KW-0680">Restriction system</keyword>
<dbReference type="Pfam" id="PF00145">
    <property type="entry name" value="DNA_methylase"/>
    <property type="match status" value="1"/>
</dbReference>
<gene>
    <name evidence="9" type="ORF">CQA66_06455</name>
</gene>
<dbReference type="PANTHER" id="PTHR46098">
    <property type="entry name" value="TRNA (CYTOSINE(38)-C(5))-METHYLTRANSFERASE"/>
    <property type="match status" value="1"/>
</dbReference>
<dbReference type="InterPro" id="IPR001525">
    <property type="entry name" value="C5_MeTfrase"/>
</dbReference>
<comment type="similarity">
    <text evidence="6 7">Belongs to the class I-like SAM-binding methyltransferase superfamily. C5-methyltransferase family.</text>
</comment>
<keyword evidence="3 6" id="KW-0949">S-adenosyl-L-methionine</keyword>
<protein>
    <recommendedName>
        <fullName evidence="8">Cytosine-specific methyltransferase</fullName>
        <ecNumber evidence="8">2.1.1.37</ecNumber>
    </recommendedName>
</protein>
<dbReference type="AlphaFoldDB" id="A0A3D8J1G3"/>
<evidence type="ECO:0000256" key="3">
    <source>
        <dbReference type="ARBA" id="ARBA00022691"/>
    </source>
</evidence>
<dbReference type="PRINTS" id="PR00105">
    <property type="entry name" value="C5METTRFRASE"/>
</dbReference>
<dbReference type="NCBIfam" id="TIGR00675">
    <property type="entry name" value="dcm"/>
    <property type="match status" value="1"/>
</dbReference>
<evidence type="ECO:0000256" key="6">
    <source>
        <dbReference type="PROSITE-ProRule" id="PRU01016"/>
    </source>
</evidence>
<dbReference type="InterPro" id="IPR018117">
    <property type="entry name" value="C5_DNA_meth_AS"/>
</dbReference>
<reference evidence="9 10" key="1">
    <citation type="submission" date="2018-04" db="EMBL/GenBank/DDBJ databases">
        <title>Novel Campyloabacter and Helicobacter Species and Strains.</title>
        <authorList>
            <person name="Mannion A.J."/>
            <person name="Shen Z."/>
            <person name="Fox J.G."/>
        </authorList>
    </citation>
    <scope>NUCLEOTIDE SEQUENCE [LARGE SCALE GENOMIC DNA]</scope>
    <source>
        <strain evidence="9 10">MIT 97-5075</strain>
    </source>
</reference>
<evidence type="ECO:0000256" key="7">
    <source>
        <dbReference type="RuleBase" id="RU000416"/>
    </source>
</evidence>
<evidence type="ECO:0000256" key="2">
    <source>
        <dbReference type="ARBA" id="ARBA00022679"/>
    </source>
</evidence>
<keyword evidence="2 6" id="KW-0808">Transferase</keyword>
<comment type="catalytic activity">
    <reaction evidence="5 8">
        <text>a 2'-deoxycytidine in DNA + S-adenosyl-L-methionine = a 5-methyl-2'-deoxycytidine in DNA + S-adenosyl-L-homocysteine + H(+)</text>
        <dbReference type="Rhea" id="RHEA:13681"/>
        <dbReference type="Rhea" id="RHEA-COMP:11369"/>
        <dbReference type="Rhea" id="RHEA-COMP:11370"/>
        <dbReference type="ChEBI" id="CHEBI:15378"/>
        <dbReference type="ChEBI" id="CHEBI:57856"/>
        <dbReference type="ChEBI" id="CHEBI:59789"/>
        <dbReference type="ChEBI" id="CHEBI:85452"/>
        <dbReference type="ChEBI" id="CHEBI:85454"/>
        <dbReference type="EC" id="2.1.1.37"/>
    </reaction>
</comment>
<dbReference type="Proteomes" id="UP000256424">
    <property type="component" value="Unassembled WGS sequence"/>
</dbReference>
<evidence type="ECO:0000256" key="5">
    <source>
        <dbReference type="ARBA" id="ARBA00047422"/>
    </source>
</evidence>
<dbReference type="GO" id="GO:0009307">
    <property type="term" value="P:DNA restriction-modification system"/>
    <property type="evidence" value="ECO:0007669"/>
    <property type="project" value="UniProtKB-KW"/>
</dbReference>
<evidence type="ECO:0000313" key="10">
    <source>
        <dbReference type="Proteomes" id="UP000256424"/>
    </source>
</evidence>
<dbReference type="PROSITE" id="PS51679">
    <property type="entry name" value="SAM_MT_C5"/>
    <property type="match status" value="1"/>
</dbReference>
<organism evidence="9 10">
    <name type="scientific">Helicobacter aurati</name>
    <dbReference type="NCBI Taxonomy" id="137778"/>
    <lineage>
        <taxon>Bacteria</taxon>
        <taxon>Pseudomonadati</taxon>
        <taxon>Campylobacterota</taxon>
        <taxon>Epsilonproteobacteria</taxon>
        <taxon>Campylobacterales</taxon>
        <taxon>Helicobacteraceae</taxon>
        <taxon>Helicobacter</taxon>
    </lineage>
</organism>
<dbReference type="EMBL" id="NXLW01000012">
    <property type="protein sequence ID" value="RDU71357.1"/>
    <property type="molecule type" value="Genomic_DNA"/>
</dbReference>
<accession>A0A3D8J1G3</accession>
<dbReference type="InterPro" id="IPR031303">
    <property type="entry name" value="C5_meth_CS"/>
</dbReference>
<dbReference type="GO" id="GO:0032259">
    <property type="term" value="P:methylation"/>
    <property type="evidence" value="ECO:0007669"/>
    <property type="project" value="UniProtKB-KW"/>
</dbReference>
<proteinExistence type="inferred from homology"/>
<dbReference type="InterPro" id="IPR050750">
    <property type="entry name" value="C5-MTase"/>
</dbReference>
<dbReference type="PANTHER" id="PTHR46098:SF1">
    <property type="entry name" value="TRNA (CYTOSINE(38)-C(5))-METHYLTRANSFERASE"/>
    <property type="match status" value="1"/>
</dbReference>
<dbReference type="InterPro" id="IPR029063">
    <property type="entry name" value="SAM-dependent_MTases_sf"/>
</dbReference>
<sequence>MILEQRKEKEYTFKDFTFIDLFAGIGGIRLGFEKLGGICVFSSEWDKEAAKTYFANFGEYPKGDITKIDSKIIPNFDILLAGFPCQPFSIIGNKEGFEHETQGTLFFEIERILKDKQPKAFMLENVRNLTTHNNGQTFKTIISHLEFLGYCVYSKVLNALDFGLPQKRERIIICGFREKVDFVFPYSIHRRKTLKEILESNVEKKYYVKDHIKESRQKRMKKEIAKPYITHENVGGSITPHHFSCALRAGASANYLLVNNERRLTEREMLRLQGFPEDYKIVVSYTQIKQQTGNSVAVPVIEAVAKQILKALSEFAPTQCKEKVC</sequence>
<evidence type="ECO:0000313" key="9">
    <source>
        <dbReference type="EMBL" id="RDU71357.1"/>
    </source>
</evidence>
<dbReference type="PROSITE" id="PS00094">
    <property type="entry name" value="C5_MTASE_1"/>
    <property type="match status" value="1"/>
</dbReference>
<comment type="caution">
    <text evidence="9">The sequence shown here is derived from an EMBL/GenBank/DDBJ whole genome shotgun (WGS) entry which is preliminary data.</text>
</comment>